<sequence>MLRFLCLASIFFSFPAVTCYHADDPIAIMKRLTTEYNLLSGPAFDVLGHLQMISERSKHLLKLTGPAGSILAACIETFVRPDDPMMRALGMLHNHIEKKFAEQTELIETAISRIRSAQDLTLYDMKATLPLSRLTDAFQDVIDSTMVRKESVKNEFKYVCTQWELRPKDVLKFINQVVNLNCHKTKDQKLVPLINAFKLLLDKFFELFSERKNLNELSTVFLQLLNSFVDLSEEQAIEKLGLIEELTENVSPDTDLLDLCDDLWKIFEDTPISEPCLLRSVYEKYSSMRHPINRLAEIISIDTMKIAMIGGMCANFTFSGDEHLIKREIEKISEFVKDITGNATQWIRAELENSWLLEIIRHVKIGIKKPITDPYSFNYTANLIDDIVSSRGPFGYVSQILVTKDFDRIENFWQRCPASYCAVVKGYKGINFSLFRHKAGHLTRAHKAERWFERNRDKMYDIILKNDKTPDLGTLMRAIEMQIGPVTSPDLFHSYVIAHVSTMTAKACVVPVGLSFSQFTNYSGYSMIEAYSHYRFPTTHDERFKLFLFI</sequence>
<keyword evidence="3" id="KW-1185">Reference proteome</keyword>
<feature type="signal peptide" evidence="1">
    <location>
        <begin position="1"/>
        <end position="19"/>
    </location>
</feature>
<name>A0ABD2L6F6_9BILA</name>
<evidence type="ECO:0000256" key="1">
    <source>
        <dbReference type="SAM" id="SignalP"/>
    </source>
</evidence>
<feature type="chain" id="PRO_5044811389" evidence="1">
    <location>
        <begin position="20"/>
        <end position="550"/>
    </location>
</feature>
<organism evidence="2 3">
    <name type="scientific">Heterodera trifolii</name>
    <dbReference type="NCBI Taxonomy" id="157864"/>
    <lineage>
        <taxon>Eukaryota</taxon>
        <taxon>Metazoa</taxon>
        <taxon>Ecdysozoa</taxon>
        <taxon>Nematoda</taxon>
        <taxon>Chromadorea</taxon>
        <taxon>Rhabditida</taxon>
        <taxon>Tylenchina</taxon>
        <taxon>Tylenchomorpha</taxon>
        <taxon>Tylenchoidea</taxon>
        <taxon>Heteroderidae</taxon>
        <taxon>Heteroderinae</taxon>
        <taxon>Heterodera</taxon>
    </lineage>
</organism>
<evidence type="ECO:0000313" key="3">
    <source>
        <dbReference type="Proteomes" id="UP001620626"/>
    </source>
</evidence>
<reference evidence="2 3" key="1">
    <citation type="submission" date="2024-10" db="EMBL/GenBank/DDBJ databases">
        <authorList>
            <person name="Kim D."/>
        </authorList>
    </citation>
    <scope>NUCLEOTIDE SEQUENCE [LARGE SCALE GENOMIC DNA]</scope>
    <source>
        <strain evidence="2">BH-2024</strain>
    </source>
</reference>
<dbReference type="EMBL" id="JBICBT010000528">
    <property type="protein sequence ID" value="KAL3110807.1"/>
    <property type="molecule type" value="Genomic_DNA"/>
</dbReference>
<keyword evidence="1" id="KW-0732">Signal</keyword>
<comment type="caution">
    <text evidence="2">The sequence shown here is derived from an EMBL/GenBank/DDBJ whole genome shotgun (WGS) entry which is preliminary data.</text>
</comment>
<evidence type="ECO:0000313" key="2">
    <source>
        <dbReference type="EMBL" id="KAL3110807.1"/>
    </source>
</evidence>
<protein>
    <submittedName>
        <fullName evidence="2">Uncharacterized protein</fullName>
    </submittedName>
</protein>
<accession>A0ABD2L6F6</accession>
<dbReference type="Proteomes" id="UP001620626">
    <property type="component" value="Unassembled WGS sequence"/>
</dbReference>
<gene>
    <name evidence="2" type="ORF">niasHT_014744</name>
</gene>
<dbReference type="AlphaFoldDB" id="A0ABD2L6F6"/>
<proteinExistence type="predicted"/>